<dbReference type="NCBIfam" id="NF041503">
    <property type="entry name" value="WZX_like"/>
    <property type="match status" value="1"/>
</dbReference>
<dbReference type="EMBL" id="UPXZ01000024">
    <property type="protein sequence ID" value="VBB45112.1"/>
    <property type="molecule type" value="Genomic_DNA"/>
</dbReference>
<dbReference type="PANTHER" id="PTHR30250:SF26">
    <property type="entry name" value="PSMA PROTEIN"/>
    <property type="match status" value="1"/>
</dbReference>
<reference evidence="7" key="1">
    <citation type="submission" date="2018-07" db="EMBL/GenBank/DDBJ databases">
        <authorList>
            <consortium name="Genoscope - CEA"/>
            <person name="William W."/>
        </authorList>
    </citation>
    <scope>NUCLEOTIDE SEQUENCE</scope>
    <source>
        <strain evidence="7">IK1</strain>
    </source>
</reference>
<name>A0A653ABQ2_9BACT</name>
<dbReference type="InterPro" id="IPR048122">
    <property type="entry name" value="WZX-like"/>
</dbReference>
<keyword evidence="2" id="KW-1003">Cell membrane</keyword>
<feature type="transmembrane region" description="Helical" evidence="6">
    <location>
        <begin position="106"/>
        <end position="126"/>
    </location>
</feature>
<feature type="transmembrane region" description="Helical" evidence="6">
    <location>
        <begin position="176"/>
        <end position="196"/>
    </location>
</feature>
<evidence type="ECO:0000313" key="7">
    <source>
        <dbReference type="EMBL" id="VBB45112.1"/>
    </source>
</evidence>
<proteinExistence type="predicted"/>
<feature type="transmembrane region" description="Helical" evidence="6">
    <location>
        <begin position="40"/>
        <end position="59"/>
    </location>
</feature>
<sequence length="467" mass="52732">MDIGRKDVLWNYVATFMRVASGIILLPVVLNKLSGEDVGLWNIFLQIGGLALLLDFGFLNSFGRNVTYIFSGVKELKAQGYVSVDENDKSINYDLLKSVISAMRRYYGALALFFLLIFLASSPFYFTKVLNGYHGEKSYVWIAWILYGVLVAYQLYTYYYSSLLSGRGMVKKLQQIIVIGQTSRIVSSLLFLFLGYGIMSLVFGQLISDIVNRILCYNAFYDKDLRLELKKAFLIPMNNIMKVMAPNALKIGVTTVGWFLMSKVAILVAPLINITLPTVGSYGTTKQMIDLTMSLGTIWFSTFYPKITLSIVNERSLDIKRMYVKSKIFLLLAFVVCGLGLIFIVPGFFNIIHSKTQLLPWFMILIMLFFAFFESNQGIATGFLMAGNEIPFMKSSLLTGFVSVVSLLVMLKFTSLNVWAMILAPAIAASIYQNWKWPLEVVRKLSLTPKEYLSIAVQTIKNLKIKN</sequence>
<evidence type="ECO:0000256" key="5">
    <source>
        <dbReference type="ARBA" id="ARBA00023136"/>
    </source>
</evidence>
<evidence type="ECO:0000256" key="2">
    <source>
        <dbReference type="ARBA" id="ARBA00022475"/>
    </source>
</evidence>
<dbReference type="AlphaFoldDB" id="A0A653ABQ2"/>
<feature type="transmembrane region" description="Helical" evidence="6">
    <location>
        <begin position="328"/>
        <end position="352"/>
    </location>
</feature>
<gene>
    <name evidence="7" type="ORF">TRIP_D300078</name>
</gene>
<feature type="transmembrane region" description="Helical" evidence="6">
    <location>
        <begin position="251"/>
        <end position="276"/>
    </location>
</feature>
<accession>A0A653ABQ2</accession>
<evidence type="ECO:0000256" key="3">
    <source>
        <dbReference type="ARBA" id="ARBA00022692"/>
    </source>
</evidence>
<comment type="subcellular location">
    <subcellularLocation>
        <location evidence="1">Cell membrane</location>
        <topology evidence="1">Multi-pass membrane protein</topology>
    </subcellularLocation>
</comment>
<keyword evidence="3 6" id="KW-0812">Transmembrane</keyword>
<dbReference type="PANTHER" id="PTHR30250">
    <property type="entry name" value="PST FAMILY PREDICTED COLANIC ACID TRANSPORTER"/>
    <property type="match status" value="1"/>
</dbReference>
<feature type="transmembrane region" description="Helical" evidence="6">
    <location>
        <begin position="138"/>
        <end position="156"/>
    </location>
</feature>
<evidence type="ECO:0000256" key="1">
    <source>
        <dbReference type="ARBA" id="ARBA00004651"/>
    </source>
</evidence>
<evidence type="ECO:0000256" key="6">
    <source>
        <dbReference type="SAM" id="Phobius"/>
    </source>
</evidence>
<evidence type="ECO:0000256" key="4">
    <source>
        <dbReference type="ARBA" id="ARBA00022989"/>
    </source>
</evidence>
<organism evidence="7">
    <name type="scientific">uncultured Paludibacter sp</name>
    <dbReference type="NCBI Taxonomy" id="497635"/>
    <lineage>
        <taxon>Bacteria</taxon>
        <taxon>Pseudomonadati</taxon>
        <taxon>Bacteroidota</taxon>
        <taxon>Bacteroidia</taxon>
        <taxon>Bacteroidales</taxon>
        <taxon>Paludibacteraceae</taxon>
        <taxon>Paludibacter</taxon>
        <taxon>environmental samples</taxon>
    </lineage>
</organism>
<protein>
    <submittedName>
        <fullName evidence="7">Putative membrane protein</fullName>
    </submittedName>
</protein>
<feature type="transmembrane region" description="Helical" evidence="6">
    <location>
        <begin position="9"/>
        <end position="28"/>
    </location>
</feature>
<keyword evidence="5 6" id="KW-0472">Membrane</keyword>
<dbReference type="GO" id="GO:0005886">
    <property type="term" value="C:plasma membrane"/>
    <property type="evidence" value="ECO:0007669"/>
    <property type="project" value="UniProtKB-SubCell"/>
</dbReference>
<feature type="transmembrane region" description="Helical" evidence="6">
    <location>
        <begin position="358"/>
        <end position="380"/>
    </location>
</feature>
<feature type="transmembrane region" description="Helical" evidence="6">
    <location>
        <begin position="392"/>
        <end position="410"/>
    </location>
</feature>
<keyword evidence="4 6" id="KW-1133">Transmembrane helix</keyword>
<dbReference type="InterPro" id="IPR050833">
    <property type="entry name" value="Poly_Biosynth_Transport"/>
</dbReference>